<keyword evidence="2" id="KW-1185">Reference proteome</keyword>
<reference evidence="1 2" key="1">
    <citation type="submission" date="2017-08" db="EMBL/GenBank/DDBJ databases">
        <title>Multipartite genome sequences of Sinorhizobium species nodulating soybeans.</title>
        <authorList>
            <person name="Tian C.F."/>
        </authorList>
    </citation>
    <scope>NUCLEOTIDE SEQUENCE [LARGE SCALE GENOMIC DNA]</scope>
    <source>
        <strain evidence="1 2">CCBAU 05684</strain>
    </source>
</reference>
<evidence type="ECO:0000313" key="2">
    <source>
        <dbReference type="Proteomes" id="UP000217211"/>
    </source>
</evidence>
<dbReference type="Proteomes" id="UP000217211">
    <property type="component" value="Chromosome"/>
</dbReference>
<proteinExistence type="predicted"/>
<dbReference type="AlphaFoldDB" id="A0A249P706"/>
<name>A0A249P706_9HYPH</name>
<accession>A0A249P706</accession>
<dbReference type="EMBL" id="CP023067">
    <property type="protein sequence ID" value="ASY61586.1"/>
    <property type="molecule type" value="Genomic_DNA"/>
</dbReference>
<organism evidence="1 2">
    <name type="scientific">Sinorhizobium sojae CCBAU 05684</name>
    <dbReference type="NCBI Taxonomy" id="716928"/>
    <lineage>
        <taxon>Bacteria</taxon>
        <taxon>Pseudomonadati</taxon>
        <taxon>Pseudomonadota</taxon>
        <taxon>Alphaproteobacteria</taxon>
        <taxon>Hyphomicrobiales</taxon>
        <taxon>Rhizobiaceae</taxon>
        <taxon>Sinorhizobium/Ensifer group</taxon>
        <taxon>Sinorhizobium</taxon>
    </lineage>
</organism>
<gene>
    <name evidence="1" type="ORF">SJ05684_c01150</name>
</gene>
<evidence type="ECO:0000313" key="1">
    <source>
        <dbReference type="EMBL" id="ASY61586.1"/>
    </source>
</evidence>
<sequence>MKRRYPSTFVTERPEETTGDFLLPALSEYRSHLVCRYHAMIAVI</sequence>
<dbReference type="KEGG" id="esj:SJ05684_c01150"/>
<protein>
    <submittedName>
        <fullName evidence="1">Uncharacterized protein</fullName>
    </submittedName>
</protein>